<reference evidence="2 3" key="1">
    <citation type="submission" date="2020-11" db="EMBL/GenBank/DDBJ databases">
        <title>Algicoccus daihaiensis sp.nov., isolated from Daihai Lake in Inner Mongolia.</title>
        <authorList>
            <person name="Kai J."/>
        </authorList>
    </citation>
    <scope>NUCLEOTIDE SEQUENCE [LARGE SCALE GENOMIC DNA]</scope>
    <source>
        <strain evidence="3">f23</strain>
    </source>
</reference>
<accession>A0ABY4ASE5</accession>
<evidence type="ECO:0000313" key="2">
    <source>
        <dbReference type="EMBL" id="UOD50959.1"/>
    </source>
</evidence>
<sequence length="144" mass="14605">MSHKTTRKFVLFSSFSLAMAIVVCNAPIQAQTFVFNNGSNTTISSPSGVTTINRIGNGYTVISPKGVTTVNQFGNGNYNIVGPDGVTSVFSNGSGSYTVIGDAHVVPIVPNGAAAGGGFTAIDGQGFTSEIVPMGDGGLLLIGD</sequence>
<evidence type="ECO:0000256" key="1">
    <source>
        <dbReference type="SAM" id="SignalP"/>
    </source>
</evidence>
<keyword evidence="1" id="KW-0732">Signal</keyword>
<dbReference type="EMBL" id="CP063982">
    <property type="protein sequence ID" value="UOD50959.1"/>
    <property type="molecule type" value="Genomic_DNA"/>
</dbReference>
<proteinExistence type="predicted"/>
<name>A0ABY4ASE5_9BURK</name>
<feature type="chain" id="PRO_5045188889" description="Autotransporter outer membrane beta-barrel domain-containing protein" evidence="1">
    <location>
        <begin position="21"/>
        <end position="144"/>
    </location>
</feature>
<feature type="signal peptide" evidence="1">
    <location>
        <begin position="1"/>
        <end position="20"/>
    </location>
</feature>
<dbReference type="RefSeq" id="WP_243479376.1">
    <property type="nucleotide sequence ID" value="NZ_CP063982.1"/>
</dbReference>
<keyword evidence="3" id="KW-1185">Reference proteome</keyword>
<organism evidence="2 3">
    <name type="scientific">Orrella daihaiensis</name>
    <dbReference type="NCBI Taxonomy" id="2782176"/>
    <lineage>
        <taxon>Bacteria</taxon>
        <taxon>Pseudomonadati</taxon>
        <taxon>Pseudomonadota</taxon>
        <taxon>Betaproteobacteria</taxon>
        <taxon>Burkholderiales</taxon>
        <taxon>Alcaligenaceae</taxon>
        <taxon>Orrella</taxon>
    </lineage>
</organism>
<gene>
    <name evidence="2" type="ORF">DHf2319_03310</name>
</gene>
<dbReference type="Proteomes" id="UP000831607">
    <property type="component" value="Chromosome"/>
</dbReference>
<evidence type="ECO:0008006" key="4">
    <source>
        <dbReference type="Google" id="ProtNLM"/>
    </source>
</evidence>
<evidence type="ECO:0000313" key="3">
    <source>
        <dbReference type="Proteomes" id="UP000831607"/>
    </source>
</evidence>
<protein>
    <recommendedName>
        <fullName evidence="4">Autotransporter outer membrane beta-barrel domain-containing protein</fullName>
    </recommendedName>
</protein>